<reference evidence="2 3" key="1">
    <citation type="submission" date="2020-07" db="EMBL/GenBank/DDBJ databases">
        <title>Genomic diversity of species in the Neisseriaceae family.</title>
        <authorList>
            <person name="Vincent A.T."/>
            <person name="Bernet E."/>
            <person name="Veyrier F.J."/>
        </authorList>
    </citation>
    <scope>NUCLEOTIDE SEQUENCE [LARGE SCALE GENOMIC DNA]</scope>
    <source>
        <strain evidence="2 3">DSM 22244</strain>
    </source>
</reference>
<protein>
    <submittedName>
        <fullName evidence="2">DNA circularization protein</fullName>
    </submittedName>
</protein>
<evidence type="ECO:0000313" key="3">
    <source>
        <dbReference type="Proteomes" id="UP000514752"/>
    </source>
</evidence>
<dbReference type="InterPro" id="IPR009826">
    <property type="entry name" value="DNA_circ_N"/>
</dbReference>
<organism evidence="2 3">
    <name type="scientific">Neisseria shayeganii</name>
    <dbReference type="NCBI Taxonomy" id="607712"/>
    <lineage>
        <taxon>Bacteria</taxon>
        <taxon>Pseudomonadati</taxon>
        <taxon>Pseudomonadota</taxon>
        <taxon>Betaproteobacteria</taxon>
        <taxon>Neisseriales</taxon>
        <taxon>Neisseriaceae</taxon>
        <taxon>Neisseria</taxon>
    </lineage>
</organism>
<feature type="domain" description="DNA circulation N-terminal" evidence="1">
    <location>
        <begin position="7"/>
        <end position="91"/>
    </location>
</feature>
<dbReference type="RefSeq" id="WP_182121761.1">
    <property type="nucleotide sequence ID" value="NZ_CP059567.1"/>
</dbReference>
<sequence>MSWQDTLLDASYKGVPFEATEDALRGVHALAEHSYPFVDGSDIEDTGCEALTMDITAVLYGDDYEGRLQKLIQVLREGGGGELVHPIYGSVPDCVVADFEVGHHEDSPDYATIRISFRQSVAAAPFFAQELPLAMADEIDHFADLAAWQGFEVFSKALAGIRGQQRRWNAFHAAALTAVGVLYGQINGVFSGSLDLINSPRVLMTELLSVFGGLAGLYRRGGKTLDGWRDLAGATRRAADVPRQVHSSLIDAGNRAPIDHQGARVEDVAALCGLIATVGAANLASEAADLLALELEQPVLTPREVSQVLADSREALMRSLTAQRICGMMLANPDKAAEMAGHLLDLYQEPAQPAEGVYQRFEAAGLLPARPYLEHTAELAQSVRRTAHTLQKQALAVINLRPPLVQKVAHADTSLHLLAFAWYGDYRRQAELVRLNPQIRHPNFVPRGSLIHAYAR</sequence>
<dbReference type="AlphaFoldDB" id="A0A7D7N5D4"/>
<proteinExistence type="predicted"/>
<accession>A0A7D7N5D4</accession>
<dbReference type="Proteomes" id="UP000514752">
    <property type="component" value="Chromosome"/>
</dbReference>
<name>A0A7D7N5D4_9NEIS</name>
<dbReference type="Pfam" id="PF07157">
    <property type="entry name" value="DNA_circ_N"/>
    <property type="match status" value="1"/>
</dbReference>
<gene>
    <name evidence="2" type="ORF">H3L94_09105</name>
</gene>
<evidence type="ECO:0000259" key="1">
    <source>
        <dbReference type="Pfam" id="PF07157"/>
    </source>
</evidence>
<dbReference type="EMBL" id="CP059567">
    <property type="protein sequence ID" value="QMT40003.1"/>
    <property type="molecule type" value="Genomic_DNA"/>
</dbReference>
<dbReference type="KEGG" id="nsg:H3L94_09105"/>
<evidence type="ECO:0000313" key="2">
    <source>
        <dbReference type="EMBL" id="QMT40003.1"/>
    </source>
</evidence>